<protein>
    <submittedName>
        <fullName evidence="1">Uncharacterized protein</fullName>
    </submittedName>
</protein>
<dbReference type="OrthoDB" id="10263554at2759"/>
<dbReference type="AlphaFoldDB" id="A0A9P0A5V1"/>
<dbReference type="EMBL" id="OU963871">
    <property type="protein sequence ID" value="CAH0383793.1"/>
    <property type="molecule type" value="Genomic_DNA"/>
</dbReference>
<dbReference type="Pfam" id="PF03224">
    <property type="entry name" value="V-ATPase_H_N"/>
    <property type="match status" value="1"/>
</dbReference>
<sequence length="94" mass="10482">MAPEPLDISEHELLFKATNLSKLASIDLSQEDRSRVEIFAEYCAKKREPICGQFLNLLNGSDGFIVNMSARIIAKIACWNPSANLLDSSDFTFT</sequence>
<name>A0A9P0A5V1_BEMTA</name>
<evidence type="ECO:0000313" key="2">
    <source>
        <dbReference type="Proteomes" id="UP001152759"/>
    </source>
</evidence>
<dbReference type="InterPro" id="IPR004908">
    <property type="entry name" value="ATPase_V1-cplx_hsu"/>
</dbReference>
<evidence type="ECO:0000313" key="1">
    <source>
        <dbReference type="EMBL" id="CAH0383793.1"/>
    </source>
</evidence>
<proteinExistence type="predicted"/>
<dbReference type="KEGG" id="btab:109040496"/>
<accession>A0A9P0A5V1</accession>
<dbReference type="GO" id="GO:0046961">
    <property type="term" value="F:proton-transporting ATPase activity, rotational mechanism"/>
    <property type="evidence" value="ECO:0007669"/>
    <property type="project" value="InterPro"/>
</dbReference>
<reference evidence="1" key="1">
    <citation type="submission" date="2021-12" db="EMBL/GenBank/DDBJ databases">
        <authorList>
            <person name="King R."/>
        </authorList>
    </citation>
    <scope>NUCLEOTIDE SEQUENCE</scope>
</reference>
<dbReference type="Proteomes" id="UP001152759">
    <property type="component" value="Chromosome 10"/>
</dbReference>
<keyword evidence="2" id="KW-1185">Reference proteome</keyword>
<gene>
    <name evidence="1" type="ORF">BEMITA_LOCUS3206</name>
</gene>
<organism evidence="1 2">
    <name type="scientific">Bemisia tabaci</name>
    <name type="common">Sweetpotato whitefly</name>
    <name type="synonym">Aleurodes tabaci</name>
    <dbReference type="NCBI Taxonomy" id="7038"/>
    <lineage>
        <taxon>Eukaryota</taxon>
        <taxon>Metazoa</taxon>
        <taxon>Ecdysozoa</taxon>
        <taxon>Arthropoda</taxon>
        <taxon>Hexapoda</taxon>
        <taxon>Insecta</taxon>
        <taxon>Pterygota</taxon>
        <taxon>Neoptera</taxon>
        <taxon>Paraneoptera</taxon>
        <taxon>Hemiptera</taxon>
        <taxon>Sternorrhyncha</taxon>
        <taxon>Aleyrodoidea</taxon>
        <taxon>Aleyrodidae</taxon>
        <taxon>Aleyrodinae</taxon>
        <taxon>Bemisia</taxon>
    </lineage>
</organism>
<dbReference type="GO" id="GO:0000221">
    <property type="term" value="C:vacuolar proton-transporting V-type ATPase, V1 domain"/>
    <property type="evidence" value="ECO:0007669"/>
    <property type="project" value="InterPro"/>
</dbReference>